<dbReference type="OrthoDB" id="9843873at2"/>
<protein>
    <submittedName>
        <fullName evidence="1">Uncharacterized protein</fullName>
    </submittedName>
</protein>
<name>F5YIL8_TREPZ</name>
<dbReference type="RefSeq" id="WP_015709171.1">
    <property type="nucleotide sequence ID" value="NC_015578.1"/>
</dbReference>
<keyword evidence="2" id="KW-1185">Reference proteome</keyword>
<reference evidence="1 2" key="2">
    <citation type="journal article" date="2011" name="ISME J.">
        <title>RNA-seq reveals cooperative metabolic interactions between two termite-gut spirochete species in co-culture.</title>
        <authorList>
            <person name="Rosenthal A.Z."/>
            <person name="Matson E.G."/>
            <person name="Eldar A."/>
            <person name="Leadbetter J.R."/>
        </authorList>
    </citation>
    <scope>NUCLEOTIDE SEQUENCE [LARGE SCALE GENOMIC DNA]</scope>
    <source>
        <strain evidence="2">ATCC BAA-887 / DSM 12427 / ZAS-2</strain>
    </source>
</reference>
<dbReference type="HOGENOM" id="CLU_908940_0_0_12"/>
<evidence type="ECO:0000313" key="1">
    <source>
        <dbReference type="EMBL" id="AEF86092.1"/>
    </source>
</evidence>
<dbReference type="Proteomes" id="UP000009223">
    <property type="component" value="Chromosome"/>
</dbReference>
<gene>
    <name evidence="1" type="ordered locus">TREPR_0879</name>
</gene>
<evidence type="ECO:0000313" key="2">
    <source>
        <dbReference type="Proteomes" id="UP000009223"/>
    </source>
</evidence>
<proteinExistence type="predicted"/>
<dbReference type="KEGG" id="tpi:TREPR_0879"/>
<organism evidence="1 2">
    <name type="scientific">Treponema primitia (strain ATCC BAA-887 / DSM 12427 / ZAS-2)</name>
    <dbReference type="NCBI Taxonomy" id="545694"/>
    <lineage>
        <taxon>Bacteria</taxon>
        <taxon>Pseudomonadati</taxon>
        <taxon>Spirochaetota</taxon>
        <taxon>Spirochaetia</taxon>
        <taxon>Spirochaetales</taxon>
        <taxon>Treponemataceae</taxon>
        <taxon>Treponema</taxon>
    </lineage>
</organism>
<dbReference type="AlphaFoldDB" id="F5YIL8"/>
<sequence>MFERLFHRSYWNAPSYIKEPWEEYNYIELEIKIYKGEFVPKDKTPEYLTRKYHEDVLAEQKARFEHDLTEARRLNPKLSSRMFYYRQINKGIGYRNYIPFISWQYLVWLIYRKITGFLQWNIGWPIRELLQLVPRRPPDYPSDVLVSGDEDVMPTFREWVSERIEEIHTRGGYMANYLEIITRRKGLDTIREIIEDVVKCPEPKDRQGVFIRDDDTNEFLGFIGCYENPKDHQVVDELLAFRFDKTGIPTNDVEEYVPELLKTHREVRWSAHRPNKHVVTAYTSFVRRLEKEGYKVSIGYLRDFKL</sequence>
<reference evidence="2" key="1">
    <citation type="submission" date="2009-12" db="EMBL/GenBank/DDBJ databases">
        <title>Complete sequence of Treponema primitia strain ZAS-2.</title>
        <authorList>
            <person name="Tetu S.G."/>
            <person name="Matson E."/>
            <person name="Ren Q."/>
            <person name="Seshadri R."/>
            <person name="Elbourne L."/>
            <person name="Hassan K.A."/>
            <person name="Durkin A."/>
            <person name="Radune D."/>
            <person name="Mohamoud Y."/>
            <person name="Shay R."/>
            <person name="Jin S."/>
            <person name="Zhang X."/>
            <person name="Lucey K."/>
            <person name="Ballor N.R."/>
            <person name="Ottesen E."/>
            <person name="Rosenthal R."/>
            <person name="Allen A."/>
            <person name="Leadbetter J.R."/>
            <person name="Paulsen I.T."/>
        </authorList>
    </citation>
    <scope>NUCLEOTIDE SEQUENCE [LARGE SCALE GENOMIC DNA]</scope>
    <source>
        <strain evidence="2">ATCC BAA-887 / DSM 12427 / ZAS-2</strain>
    </source>
</reference>
<accession>F5YIL8</accession>
<dbReference type="STRING" id="545694.TREPR_0879"/>
<dbReference type="EMBL" id="CP001843">
    <property type="protein sequence ID" value="AEF86092.1"/>
    <property type="molecule type" value="Genomic_DNA"/>
</dbReference>